<keyword evidence="7" id="KW-0812">Transmembrane</keyword>
<keyword evidence="7" id="KW-0472">Membrane</keyword>
<reference evidence="9" key="1">
    <citation type="journal article" date="2020" name="mSystems">
        <title>Genome- and Community-Level Interaction Insights into Carbon Utilization and Element Cycling Functions of Hydrothermarchaeota in Hydrothermal Sediment.</title>
        <authorList>
            <person name="Zhou Z."/>
            <person name="Liu Y."/>
            <person name="Xu W."/>
            <person name="Pan J."/>
            <person name="Luo Z.H."/>
            <person name="Li M."/>
        </authorList>
    </citation>
    <scope>NUCLEOTIDE SEQUENCE [LARGE SCALE GENOMIC DNA]</scope>
    <source>
        <strain evidence="9">SpSt-780</strain>
    </source>
</reference>
<dbReference type="InterPro" id="IPR050445">
    <property type="entry name" value="Bact_polysacc_biosynth/exp"/>
</dbReference>
<dbReference type="Pfam" id="PF13807">
    <property type="entry name" value="GNVR"/>
    <property type="match status" value="1"/>
</dbReference>
<dbReference type="GO" id="GO:0005524">
    <property type="term" value="F:ATP binding"/>
    <property type="evidence" value="ECO:0007669"/>
    <property type="project" value="UniProtKB-KW"/>
</dbReference>
<evidence type="ECO:0000256" key="5">
    <source>
        <dbReference type="ARBA" id="ARBA00023137"/>
    </source>
</evidence>
<protein>
    <submittedName>
        <fullName evidence="9">Polysaccharide biosynthesis tyrosine autokinase</fullName>
        <ecNumber evidence="9">2.7.10.2</ecNumber>
    </submittedName>
</protein>
<dbReference type="InterPro" id="IPR027417">
    <property type="entry name" value="P-loop_NTPase"/>
</dbReference>
<evidence type="ECO:0000259" key="8">
    <source>
        <dbReference type="Pfam" id="PF13807"/>
    </source>
</evidence>
<feature type="transmembrane region" description="Helical" evidence="7">
    <location>
        <begin position="20"/>
        <end position="38"/>
    </location>
</feature>
<keyword evidence="6" id="KW-0175">Coiled coil</keyword>
<dbReference type="InterPro" id="IPR032807">
    <property type="entry name" value="GNVR"/>
</dbReference>
<dbReference type="GO" id="GO:0004715">
    <property type="term" value="F:non-membrane spanning protein tyrosine kinase activity"/>
    <property type="evidence" value="ECO:0007669"/>
    <property type="project" value="UniProtKB-EC"/>
</dbReference>
<dbReference type="NCBIfam" id="TIGR01007">
    <property type="entry name" value="eps_fam"/>
    <property type="match status" value="1"/>
</dbReference>
<dbReference type="EMBL" id="DTHG01000102">
    <property type="protein sequence ID" value="HGW92555.1"/>
    <property type="molecule type" value="Genomic_DNA"/>
</dbReference>
<proteinExistence type="predicted"/>
<evidence type="ECO:0000256" key="4">
    <source>
        <dbReference type="ARBA" id="ARBA00022840"/>
    </source>
</evidence>
<keyword evidence="3 9" id="KW-0418">Kinase</keyword>
<keyword evidence="1 9" id="KW-0808">Transferase</keyword>
<evidence type="ECO:0000256" key="7">
    <source>
        <dbReference type="SAM" id="Phobius"/>
    </source>
</evidence>
<dbReference type="InterPro" id="IPR033756">
    <property type="entry name" value="YlxH/NBP35"/>
</dbReference>
<comment type="caution">
    <text evidence="9">The sequence shown here is derived from an EMBL/GenBank/DDBJ whole genome shotgun (WGS) entry which is preliminary data.</text>
</comment>
<evidence type="ECO:0000313" key="9">
    <source>
        <dbReference type="EMBL" id="HGW92555.1"/>
    </source>
</evidence>
<dbReference type="PANTHER" id="PTHR32309">
    <property type="entry name" value="TYROSINE-PROTEIN KINASE"/>
    <property type="match status" value="1"/>
</dbReference>
<keyword evidence="2" id="KW-0547">Nucleotide-binding</keyword>
<dbReference type="GO" id="GO:0042802">
    <property type="term" value="F:identical protein binding"/>
    <property type="evidence" value="ECO:0007669"/>
    <property type="project" value="UniProtKB-ARBA"/>
</dbReference>
<keyword evidence="5" id="KW-0829">Tyrosine-protein kinase</keyword>
<evidence type="ECO:0000256" key="6">
    <source>
        <dbReference type="SAM" id="Coils"/>
    </source>
</evidence>
<dbReference type="AlphaFoldDB" id="A0A7C4U9D2"/>
<accession>A0A7C4U9D2</accession>
<dbReference type="CDD" id="cd05387">
    <property type="entry name" value="BY-kinase"/>
    <property type="match status" value="1"/>
</dbReference>
<feature type="transmembrane region" description="Helical" evidence="7">
    <location>
        <begin position="427"/>
        <end position="448"/>
    </location>
</feature>
<name>A0A7C4U9D2_UNCW3</name>
<dbReference type="InterPro" id="IPR005702">
    <property type="entry name" value="Wzc-like_C"/>
</dbReference>
<evidence type="ECO:0000256" key="2">
    <source>
        <dbReference type="ARBA" id="ARBA00022741"/>
    </source>
</evidence>
<dbReference type="FunFam" id="3.40.50.300:FF:000527">
    <property type="entry name" value="Tyrosine-protein kinase etk"/>
    <property type="match status" value="1"/>
</dbReference>
<dbReference type="Gene3D" id="3.40.50.300">
    <property type="entry name" value="P-loop containing nucleotide triphosphate hydrolases"/>
    <property type="match status" value="1"/>
</dbReference>
<organism evidence="9">
    <name type="scientific">candidate division WOR-3 bacterium</name>
    <dbReference type="NCBI Taxonomy" id="2052148"/>
    <lineage>
        <taxon>Bacteria</taxon>
        <taxon>Bacteria division WOR-3</taxon>
    </lineage>
</organism>
<feature type="coiled-coil region" evidence="6">
    <location>
        <begin position="172"/>
        <end position="236"/>
    </location>
</feature>
<keyword evidence="4" id="KW-0067">ATP-binding</keyword>
<feature type="domain" description="Tyrosine-protein kinase G-rich" evidence="8">
    <location>
        <begin position="371"/>
        <end position="444"/>
    </location>
</feature>
<dbReference type="EC" id="2.7.10.2" evidence="9"/>
<dbReference type="PANTHER" id="PTHR32309:SF13">
    <property type="entry name" value="FERRIC ENTEROBACTIN TRANSPORT PROTEIN FEPE"/>
    <property type="match status" value="1"/>
</dbReference>
<evidence type="ECO:0000256" key="3">
    <source>
        <dbReference type="ARBA" id="ARBA00022777"/>
    </source>
</evidence>
<evidence type="ECO:0000256" key="1">
    <source>
        <dbReference type="ARBA" id="ARBA00022679"/>
    </source>
</evidence>
<keyword evidence="7" id="KW-1133">Transmembrane helix</keyword>
<feature type="coiled-coil region" evidence="6">
    <location>
        <begin position="263"/>
        <end position="312"/>
    </location>
</feature>
<sequence>MDEERVDLEHYIMMLKRKFYVFLSIFFISLVYSFIYYFRTPEIYRTTASIFVVKKSINIFSPYTFQGIEEKDMVDHTLLLKSNMVIKMVSEALTDEELSRANLSSKEEAYKRLLWDYSNERIVIEPFRNSSIIKINVTEENPYRAYYFANYIAQCYRDFDIENQRRQVSSLKEFTRSQLLKMEKVLKESEERLKEYKMKHKTFDISQETREIINKLTSFEAEYQNLYIEKIGLEEKIKSIDSSMTQEQKKFVETKWISLLPIVEELGENLSELETQLSNMVIQGLKEDDPKVISIKNRIKSTQNEMRQKVEELFQSKDISDPIGNIREMLKNTLFLKIDLAVNDAKMNAYKNIIDDYQKKLLLIPEREIELARLEREANANEKIYMMLLEKAEEASITEASEIGNILVLDPAPLNTTPLKGVKVRRIIFYLFVGLSLGIVFTILADYLDISVKSEEDVNFILKIPLYGIIPKIQNNKGNVFDEHKKSLISEPFRTLRTNIILSDTDEKKTILITSIREEEGKSFVASNLALSFILSDKKVLLIDADFRKPQIHRFCGVEKEPGLSDYLSGNVKDVPIIKKEKLFILASGSSTPNPTELLDSKKMREFMRNIKKDFDIVIIDSPPIFTVADTMIISNMTDKTILVVRYSKTPKILLQRLKMFMNNKSIKIDGYVLNAVNLSRGYRYYYYYKDYYTKR</sequence>
<gene>
    <name evidence="9" type="ORF">ENV67_08485</name>
</gene>
<dbReference type="Pfam" id="PF10609">
    <property type="entry name" value="ParA"/>
    <property type="match status" value="1"/>
</dbReference>
<dbReference type="SUPFAM" id="SSF52540">
    <property type="entry name" value="P-loop containing nucleoside triphosphate hydrolases"/>
    <property type="match status" value="1"/>
</dbReference>
<dbReference type="GO" id="GO:0005886">
    <property type="term" value="C:plasma membrane"/>
    <property type="evidence" value="ECO:0007669"/>
    <property type="project" value="TreeGrafter"/>
</dbReference>